<keyword evidence="5" id="KW-1185">Reference proteome</keyword>
<dbReference type="PANTHER" id="PTHR11280:SF5">
    <property type="entry name" value="GLUCOSAMINE-6-PHOSPHATE ISOMERASE"/>
    <property type="match status" value="1"/>
</dbReference>
<evidence type="ECO:0000256" key="1">
    <source>
        <dbReference type="ARBA" id="ARBA00022801"/>
    </source>
</evidence>
<reference evidence="4 5" key="1">
    <citation type="submission" date="2016-02" db="EMBL/GenBank/DDBJ databases">
        <authorList>
            <person name="Wen L."/>
            <person name="He K."/>
            <person name="Yang H."/>
        </authorList>
    </citation>
    <scope>NUCLEOTIDE SEQUENCE [LARGE SCALE GENOMIC DNA]</scope>
    <source>
        <strain evidence="4 5">DSM 22607</strain>
    </source>
</reference>
<dbReference type="AlphaFoldDB" id="A0A136Q094"/>
<keyword evidence="2" id="KW-0119">Carbohydrate metabolism</keyword>
<dbReference type="GO" id="GO:0004342">
    <property type="term" value="F:glucosamine-6-phosphate deaminase activity"/>
    <property type="evidence" value="ECO:0007669"/>
    <property type="project" value="InterPro"/>
</dbReference>
<dbReference type="PATRIC" id="fig|626937.4.peg.3108"/>
<dbReference type="RefSeq" id="WP_066522752.1">
    <property type="nucleotide sequence ID" value="NZ_CABMOF010000010.1"/>
</dbReference>
<evidence type="ECO:0000313" key="5">
    <source>
        <dbReference type="Proteomes" id="UP000070366"/>
    </source>
</evidence>
<dbReference type="GO" id="GO:0005737">
    <property type="term" value="C:cytoplasm"/>
    <property type="evidence" value="ECO:0007669"/>
    <property type="project" value="TreeGrafter"/>
</dbReference>
<evidence type="ECO:0000313" key="4">
    <source>
        <dbReference type="EMBL" id="KXK64109.1"/>
    </source>
</evidence>
<dbReference type="STRING" id="626937.HMPREF3293_03157"/>
<dbReference type="SUPFAM" id="SSF100950">
    <property type="entry name" value="NagB/RpiA/CoA transferase-like"/>
    <property type="match status" value="1"/>
</dbReference>
<proteinExistence type="predicted"/>
<dbReference type="Pfam" id="PF01182">
    <property type="entry name" value="Glucosamine_iso"/>
    <property type="match status" value="1"/>
</dbReference>
<feature type="domain" description="Glucosamine/galactosamine-6-phosphate isomerase" evidence="3">
    <location>
        <begin position="10"/>
        <end position="212"/>
    </location>
</feature>
<organism evidence="4 5">
    <name type="scientific">Christensenella minuta</name>
    <dbReference type="NCBI Taxonomy" id="626937"/>
    <lineage>
        <taxon>Bacteria</taxon>
        <taxon>Bacillati</taxon>
        <taxon>Bacillota</taxon>
        <taxon>Clostridia</taxon>
        <taxon>Christensenellales</taxon>
        <taxon>Christensenellaceae</taxon>
        <taxon>Christensenella</taxon>
    </lineage>
</organism>
<dbReference type="GO" id="GO:0019262">
    <property type="term" value="P:N-acetylneuraminate catabolic process"/>
    <property type="evidence" value="ECO:0007669"/>
    <property type="project" value="TreeGrafter"/>
</dbReference>
<dbReference type="GO" id="GO:0006043">
    <property type="term" value="P:glucosamine catabolic process"/>
    <property type="evidence" value="ECO:0007669"/>
    <property type="project" value="TreeGrafter"/>
</dbReference>
<dbReference type="OrthoDB" id="9791139at2"/>
<keyword evidence="1" id="KW-0378">Hydrolase</keyword>
<dbReference type="Proteomes" id="UP000070366">
    <property type="component" value="Unassembled WGS sequence"/>
</dbReference>
<dbReference type="GO" id="GO:0005975">
    <property type="term" value="P:carbohydrate metabolic process"/>
    <property type="evidence" value="ECO:0007669"/>
    <property type="project" value="InterPro"/>
</dbReference>
<sequence>MKLVITHSYEESAALCAEIMNEVFRKKPDALMGLATGSTPVPVYEKMVEAHRAGTVDYSKARSINLDEYIGLAGSDPNSYLYFMRTNLFDRVGMSLHNVWIPDGMKPVEEELARLNGYLDSHEMEIQLLSVGTNGHIGFNEPDDVFYDKYHAVDLTEETRRSNSRLFSSIEEVPRAAITMGIGGIMRAKQIAFLATGGEKLRAMKAVLEKGNVTPKVQGTVLKLHRDCTIFLDRALAQQITPDRGVEVIYK</sequence>
<dbReference type="Gene3D" id="3.40.50.1360">
    <property type="match status" value="1"/>
</dbReference>
<dbReference type="PANTHER" id="PTHR11280">
    <property type="entry name" value="GLUCOSAMINE-6-PHOSPHATE ISOMERASE"/>
    <property type="match status" value="1"/>
</dbReference>
<dbReference type="GO" id="GO:0042802">
    <property type="term" value="F:identical protein binding"/>
    <property type="evidence" value="ECO:0007669"/>
    <property type="project" value="TreeGrafter"/>
</dbReference>
<evidence type="ECO:0000259" key="3">
    <source>
        <dbReference type="Pfam" id="PF01182"/>
    </source>
</evidence>
<dbReference type="CDD" id="cd01399">
    <property type="entry name" value="GlcN6P_deaminase"/>
    <property type="match status" value="1"/>
</dbReference>
<protein>
    <submittedName>
        <fullName evidence="4">Putative glucosamine-6-phosphate deaminase</fullName>
    </submittedName>
</protein>
<gene>
    <name evidence="4" type="ORF">HMPREF3293_03157</name>
</gene>
<comment type="caution">
    <text evidence="4">The sequence shown here is derived from an EMBL/GenBank/DDBJ whole genome shotgun (WGS) entry which is preliminary data.</text>
</comment>
<name>A0A136Q094_9FIRM</name>
<dbReference type="GO" id="GO:0006046">
    <property type="term" value="P:N-acetylglucosamine catabolic process"/>
    <property type="evidence" value="ECO:0007669"/>
    <property type="project" value="TreeGrafter"/>
</dbReference>
<dbReference type="EMBL" id="LSZW01000067">
    <property type="protein sequence ID" value="KXK64109.1"/>
    <property type="molecule type" value="Genomic_DNA"/>
</dbReference>
<dbReference type="KEGG" id="cmiu:B1H56_13510"/>
<dbReference type="InterPro" id="IPR037171">
    <property type="entry name" value="NagB/RpiA_transferase-like"/>
</dbReference>
<dbReference type="InterPro" id="IPR004547">
    <property type="entry name" value="Glucosamine6P_isomerase"/>
</dbReference>
<accession>A0A136Q094</accession>
<dbReference type="InterPro" id="IPR006148">
    <property type="entry name" value="Glc/Gal-6P_isomerase"/>
</dbReference>
<evidence type="ECO:0000256" key="2">
    <source>
        <dbReference type="ARBA" id="ARBA00023277"/>
    </source>
</evidence>